<evidence type="ECO:0000256" key="4">
    <source>
        <dbReference type="ARBA" id="ARBA00022553"/>
    </source>
</evidence>
<evidence type="ECO:0000256" key="5">
    <source>
        <dbReference type="ARBA" id="ARBA00022658"/>
    </source>
</evidence>
<reference evidence="13" key="2">
    <citation type="submission" date="2020-08" db="EMBL/GenBank/DDBJ databases">
        <authorList>
            <person name="Kikuchi T."/>
        </authorList>
    </citation>
    <scope>NUCLEOTIDE SEQUENCE</scope>
    <source>
        <strain evidence="12">Ka4C1</strain>
    </source>
</reference>
<feature type="region of interest" description="Disordered" evidence="9">
    <location>
        <begin position="57"/>
        <end position="121"/>
    </location>
</feature>
<proteinExistence type="predicted"/>
<evidence type="ECO:0000256" key="2">
    <source>
        <dbReference type="ARBA" id="ARBA00022443"/>
    </source>
</evidence>
<keyword evidence="6" id="KW-0677">Repeat</keyword>
<keyword evidence="2 7" id="KW-0728">SH3 domain</keyword>
<dbReference type="GO" id="GO:0005882">
    <property type="term" value="C:intermediate filament"/>
    <property type="evidence" value="ECO:0007669"/>
    <property type="project" value="TreeGrafter"/>
</dbReference>
<dbReference type="InterPro" id="IPR018159">
    <property type="entry name" value="Spectrin/alpha-actinin"/>
</dbReference>
<dbReference type="EMBL" id="CAJFDI010000001">
    <property type="protein sequence ID" value="CAD5207872.1"/>
    <property type="molecule type" value="Genomic_DNA"/>
</dbReference>
<feature type="compositionally biased region" description="Polar residues" evidence="9">
    <location>
        <begin position="1"/>
        <end position="12"/>
    </location>
</feature>
<feature type="compositionally biased region" description="Polar residues" evidence="9">
    <location>
        <begin position="3360"/>
        <end position="3372"/>
    </location>
</feature>
<dbReference type="InterPro" id="IPR036872">
    <property type="entry name" value="CH_dom_sf"/>
</dbReference>
<feature type="coiled-coil region" evidence="8">
    <location>
        <begin position="1148"/>
        <end position="1182"/>
    </location>
</feature>
<feature type="compositionally biased region" description="Polar residues" evidence="9">
    <location>
        <begin position="163"/>
        <end position="178"/>
    </location>
</feature>
<dbReference type="PANTHER" id="PTHR23169">
    <property type="entry name" value="ENVOPLAKIN"/>
    <property type="match status" value="1"/>
</dbReference>
<feature type="domain" description="Calponin-homology (CH)" evidence="11">
    <location>
        <begin position="280"/>
        <end position="387"/>
    </location>
</feature>
<dbReference type="eggNOG" id="KOG0516">
    <property type="taxonomic scope" value="Eukaryota"/>
</dbReference>
<dbReference type="GO" id="GO:0005198">
    <property type="term" value="F:structural molecule activity"/>
    <property type="evidence" value="ECO:0007669"/>
    <property type="project" value="TreeGrafter"/>
</dbReference>
<dbReference type="PROSITE" id="PS50021">
    <property type="entry name" value="CH"/>
    <property type="match status" value="1"/>
</dbReference>
<name>A0A1I7S708_BURXY</name>
<feature type="region of interest" description="Disordered" evidence="9">
    <location>
        <begin position="2556"/>
        <end position="2620"/>
    </location>
</feature>
<evidence type="ECO:0000256" key="1">
    <source>
        <dbReference type="ARBA" id="ARBA00004496"/>
    </source>
</evidence>
<dbReference type="Pfam" id="PF17902">
    <property type="entry name" value="SH3_10"/>
    <property type="match status" value="1"/>
</dbReference>
<evidence type="ECO:0000313" key="15">
    <source>
        <dbReference type="Proteomes" id="UP000659654"/>
    </source>
</evidence>
<keyword evidence="8" id="KW-0175">Coiled coil</keyword>
<dbReference type="Proteomes" id="UP000659654">
    <property type="component" value="Unassembled WGS sequence"/>
</dbReference>
<evidence type="ECO:0000256" key="8">
    <source>
        <dbReference type="SAM" id="Coils"/>
    </source>
</evidence>
<dbReference type="InterPro" id="IPR041615">
    <property type="entry name" value="Desmoplakin_SH3"/>
</dbReference>
<evidence type="ECO:0000256" key="7">
    <source>
        <dbReference type="PROSITE-ProRule" id="PRU00192"/>
    </source>
</evidence>
<evidence type="ECO:0000256" key="9">
    <source>
        <dbReference type="SAM" id="MobiDB-lite"/>
    </source>
</evidence>
<keyword evidence="5" id="KW-0344">Guanine-nucleotide releasing factor</keyword>
<dbReference type="GO" id="GO:0005737">
    <property type="term" value="C:cytoplasm"/>
    <property type="evidence" value="ECO:0007669"/>
    <property type="project" value="UniProtKB-SubCell"/>
</dbReference>
<gene>
    <name evidence="12" type="ORF">BXYJ_LOCUS142</name>
</gene>
<dbReference type="GO" id="GO:0042060">
    <property type="term" value="P:wound healing"/>
    <property type="evidence" value="ECO:0007669"/>
    <property type="project" value="TreeGrafter"/>
</dbReference>
<feature type="domain" description="SH3" evidence="10">
    <location>
        <begin position="836"/>
        <end position="893"/>
    </location>
</feature>
<dbReference type="InterPro" id="IPR001101">
    <property type="entry name" value="Plectin_repeat"/>
</dbReference>
<dbReference type="Pfam" id="PF00307">
    <property type="entry name" value="CH"/>
    <property type="match status" value="1"/>
</dbReference>
<dbReference type="GO" id="GO:0016020">
    <property type="term" value="C:membrane"/>
    <property type="evidence" value="ECO:0007669"/>
    <property type="project" value="TreeGrafter"/>
</dbReference>
<dbReference type="SUPFAM" id="SSF46966">
    <property type="entry name" value="Spectrin repeat"/>
    <property type="match status" value="6"/>
</dbReference>
<comment type="subcellular location">
    <subcellularLocation>
        <location evidence="1">Cytoplasm</location>
    </subcellularLocation>
</comment>
<dbReference type="GO" id="GO:0005085">
    <property type="term" value="F:guanyl-nucleotide exchange factor activity"/>
    <property type="evidence" value="ECO:0007669"/>
    <property type="project" value="UniProtKB-KW"/>
</dbReference>
<dbReference type="InterPro" id="IPR049538">
    <property type="entry name" value="PCN-like_spectrin-like_rpt"/>
</dbReference>
<dbReference type="eggNOG" id="KOG4286">
    <property type="taxonomic scope" value="Eukaryota"/>
</dbReference>
<dbReference type="SMART" id="SM00033">
    <property type="entry name" value="CH"/>
    <property type="match status" value="1"/>
</dbReference>
<keyword evidence="4" id="KW-0597">Phosphoprotein</keyword>
<dbReference type="SUPFAM" id="SSF50044">
    <property type="entry name" value="SH3-domain"/>
    <property type="match status" value="1"/>
</dbReference>
<protein>
    <submittedName>
        <fullName evidence="12">(pine wood nematode) hypothetical protein</fullName>
    </submittedName>
</protein>
<dbReference type="GO" id="GO:0030056">
    <property type="term" value="C:hemidesmosome"/>
    <property type="evidence" value="ECO:0007669"/>
    <property type="project" value="TreeGrafter"/>
</dbReference>
<feature type="compositionally biased region" description="Basic and acidic residues" evidence="9">
    <location>
        <begin position="84"/>
        <end position="93"/>
    </location>
</feature>
<evidence type="ECO:0000256" key="3">
    <source>
        <dbReference type="ARBA" id="ARBA00022490"/>
    </source>
</evidence>
<dbReference type="Gene3D" id="1.20.58.60">
    <property type="match status" value="5"/>
</dbReference>
<dbReference type="Gene3D" id="2.30.30.40">
    <property type="entry name" value="SH3 Domains"/>
    <property type="match status" value="1"/>
</dbReference>
<feature type="region of interest" description="Disordered" evidence="9">
    <location>
        <begin position="3360"/>
        <end position="3399"/>
    </location>
</feature>
<dbReference type="InterPro" id="IPR001715">
    <property type="entry name" value="CH_dom"/>
</dbReference>
<evidence type="ECO:0000313" key="16">
    <source>
        <dbReference type="WBParaSite" id="BXY_0879700.1"/>
    </source>
</evidence>
<sequence length="3399" mass="389072">MASPRSDYSQRSGESRRKVENFEPVTSTPAISDLMAQNPANANYTMEYRYHRKVERRRNVDERRRRVASLPRLADASTSYQKSENNEDFERSSSRLSQQKAFQSQQRLNGHRENSNDASRGLRRTASNLQEAEYIYFSPYFNKNDGRFASTAVNTSHRDGRYSRSQSNLTNYQRPPTNLSIRPRREEVQVLAEESKRIYRKVQRVKLLKQALEETETEKLRRIHAENERNLEHLARLKEAEYLKRRTEARKELRVWEKHDRSVYFQAQEPRRRTPDGQALSAREALLQWARQATQGYPGVHVQNFGSSWRDGLAFNAILHRYRPETVNWKSISDRYVPARDRLRHAFHVAEKDFGIGPLLDPEDVDTDNPDEKSIMTYVSSLYNGLPSLVEVIQSSGGVAEDIIGRLDRGIQLTNERYDRVLTRIERVEESYKSMRTEEVSREVNQLVDELENSAQTIKTLFEDVDHLRDLKHELSEDYYKRVFGLHQRRNAYLDRLAERFPDHYGQYSSSSVKTERRDISSSQAARDASAQRIYQQQQQTQQQSERYLQKRKANFDRLNEAIRYVEEKLNELNNMRFVEDLEKLETTFDRHKVDNRDIQDYRQSVDECIARQAEISAEDTHEYCNLLARLESSYQQLRDLSAGRMLDLDTLIAFIRAAQAELVWIQERETIEVARDWSSIAALDLPMLQNYYRQLLQEIEIRERIFNDVHNQGAALINQRHPACDVIDVYLRSMQNQWDWLLGLSKALEGHLRDAINVKNFTEEADNLEISMRKQVEHLERNYNQTDFTIEDGERFLRELDEIGEFVRKYQSVLLSLDERAQSLSPLWQRGERIHHPTKVTAWCDYAKDGINIATGDEVTLLDNYDRLNWTVRDVTGRQGVVPSVVFRIPPPDTRISDFVTRLRAQFDRLRRLWEQKNRRIRYNMILNTMRTVRSWDLETFLSIPPDQRDEIIRALNEDTQRLLSELPEDDPMYRRLAEELKLTNEHISSLLIEANKPKEPDHSQKFDTAINDLLRKLDDAWEILNQRVGQPVANGIQQLYEHVDTHKIFEENLQSLETDVSNVKELFRQIPNPTPSQKANHKHLNNRWEDLWDLSRMRVELFKVLEHVLQGMDEVYDIVRRHEITLNSFDDLPAALDKLRGCHAQLLELNMVLQQQQNIVDDLNRNVAKLRQHVARTRHDKIQHVDVDNLEELVQQVTVRWENVQSQVTERLRTAEETQQIMMVYRSQYDEEIQWLDRVERTIETLRNPNDIRPEELQAQLDQLTAEYAQLQEHTTTIESINHEGGKYIRDARTYDMRLAQFHDVVVNHHGLSIRNEFRRSENQYENGAQVVTRELEALNRRFAQLSSVILERKNIVNRLIQNWRRKQQEEEDRRRAEEERKLREFEEARRRALEEADRLRREREAAEAARRAKAEEERRRRDLEELERKRRDAEDAERRRREEEDRRRRDEEERRRRREEEERRRREEEERLRREEEERRRRRPEPLIRQATGMQQGFQGEDYDTFDSMGKVPDRAHLAEHEDEMERFDEETVVKTQFYEMEGNLHKQTGEVLSVMEQLRQGILNRQGEFFDIESGRMISLEKAVEKGLIKEDLQTLLHSSFGLRHPETKESINLQQAIQIGLYDPEMRQLRDIHTQEILQSYDDVCDTSTARQLMNMNILRMPPLSVDTALSKHKINPVTGDFASKVDKDSTITLADALANGYLQFSKQGAPGLALSLSDCIREEFVDISNGTFVDKNLDDNVAGKRFTFRDALARGKELINEGILEIINTQTNQRITLNEAIRCKSIDHKEGKFQDLKNRTHLTLGQAYDRGYIGKPLTLTEAVEEDALDLSGRFYEKGTTNRYTLIEAVSHGLLDGHVRHIVDKSENDVVSIIEALERGLLLATGKIVLELTPDGKPNNPIDLFEAKHRGILINRQRHSIFDVKAIRIGDRMLSYNEAANEGLLDEKTETINHLSLQSAKDRGVLDELLFNILTEKIGIKEGGRELSLIEAVNARFVDPYKGVFFDGTTEMSAKGAYDEGFITLRGAMRLAGLLNVHPSLIVSQKKLDRKKRIARPGQSIGEGSMRVTVEEAMKQGLIDGSTQRFRQGNIDLSLQEALDRGHVKLDDEWIVPKRHSAAGPTIEEKTTESVTETGQQLAPKIFPDKQLEENIHTVKRVKRTETSAVGGPGGVSVYRAIAGDKDSVEVPADGYHILEAERKDVVDLKTGVVRIGDRVLNVREAFDCGVLNPKSIYIRDSRTNRQLNALEALDADIMDQNGFINHHGRLISLREAIDDRVARVEAEPPAVLREQNNKVIQFDRNSGQILSFRPIGQPQVEEHVTSWTFDSSTGKMTDESTGEILSLDAALLSGRINTEDWFAVDTLSGQQLSFEEAKRKGIIVIRGSEHYYFDKENNTRHSFAEAAQQQRIYPSGGVPENAGDAVHTTVKIQTRSVVTQKEAVTEKPGAGYNLHRFIESGLYNPTTGEFTHPETGNAHTIRSLVMKGFIDPVNTRVHDRRRNEYISIIDAIEKKIVDVVEGRVEDTATGRRLDFAEALREGLVRENALPAAIEGPSGKYNIETGEYRSRSAAKSTSPVRSLGSVSPRLQERKLKLTPFAQEPEPRSYSPHRPTSSTSFVRSQVSTIEHSNGSGAVVPASNGNTRLVDLGGGKNVMVNVIKDPETGIEKGQYLDPASGMKFTIQLHGDPHVTQTTTNVRSSSKVQSVELVPHAEFVGIDLIRDNRTGKVMKLEDAQRQGLAKVHKTSKENTKTYSAFRSNIEVAVNKGILNKWADKVSVEEAIKEGVLDITNLAYIHPHTHEHIPIAKAANMGLVDVTLAETLPKGVLNPVNGENISVQEAINLGIICQKTGEVKNPQRQERLTWLDITKQVYAAISSQGVYDPTKGYSVPITAALNDGLIDVTTQKYRNPISEETYTLEEAQKKGLLDADSFKILTRPFLQDYRTYRQLNLVQAVDAGLIDTKNRTVQTGADKIQPFRTAIQEGIIPRDIGEALKKVDKLTFAEAVGKGLIDIAKNTFTDPDTGKTLSVQEAAGSGLVDIGSYGQENETNLANVIQSHTFDPSSGRVRDPNSGLNVPFRDAIERKLIDPDSLIHDLDSSRTLTVREAIYAGILDSNGRYHDKKTNSFQSIVDAEKQGLIALIASPMQAAHAVAEAIKRKDSEGVRYKFGSLDDTSLHRQSLPKVKEEQTIFRIAPKRAEPGLSVRVRSNVSDDHRSSRGRSLVEDPVALADLQDEFLDKLKQKGFDIESRVVENPSTMQNVSLREAVETGLFDVPAQSIVHPTTGRHYPLAKAVHMRMIRDEAGKNLLNALNISHDDLGQLSPGLFGSSSHLAAHSPAPIGDDPILAQAGRNGTQFSEQTFNENNGTTTKRTETYVSPDGTTKTTTYSETTRRHYE</sequence>
<dbReference type="EMBL" id="CAJFCV020000001">
    <property type="protein sequence ID" value="CAG9079464.1"/>
    <property type="molecule type" value="Genomic_DNA"/>
</dbReference>
<dbReference type="Proteomes" id="UP000095284">
    <property type="component" value="Unplaced"/>
</dbReference>
<accession>A0A1I7S708</accession>
<dbReference type="InterPro" id="IPR036028">
    <property type="entry name" value="SH3-like_dom_sf"/>
</dbReference>
<evidence type="ECO:0000256" key="6">
    <source>
        <dbReference type="ARBA" id="ARBA00022737"/>
    </source>
</evidence>
<dbReference type="SUPFAM" id="SSF75399">
    <property type="entry name" value="Plakin repeat"/>
    <property type="match status" value="11"/>
</dbReference>
<dbReference type="SMART" id="SM00150">
    <property type="entry name" value="SPEC"/>
    <property type="match status" value="6"/>
</dbReference>
<feature type="region of interest" description="Disordered" evidence="9">
    <location>
        <begin position="155"/>
        <end position="178"/>
    </location>
</feature>
<evidence type="ECO:0000259" key="11">
    <source>
        <dbReference type="PROSITE" id="PS50021"/>
    </source>
</evidence>
<feature type="region of interest" description="Disordered" evidence="9">
    <location>
        <begin position="505"/>
        <end position="530"/>
    </location>
</feature>
<dbReference type="SMR" id="A0A1I7S708"/>
<dbReference type="Proteomes" id="UP000582659">
    <property type="component" value="Unassembled WGS sequence"/>
</dbReference>
<dbReference type="SMART" id="SM00250">
    <property type="entry name" value="PLEC"/>
    <property type="match status" value="14"/>
</dbReference>
<dbReference type="InterPro" id="IPR035915">
    <property type="entry name" value="Plakin_repeat_sf"/>
</dbReference>
<dbReference type="GO" id="GO:0031122">
    <property type="term" value="P:cytoplasmic microtubule organization"/>
    <property type="evidence" value="ECO:0007669"/>
    <property type="project" value="TreeGrafter"/>
</dbReference>
<dbReference type="Gene3D" id="1.10.418.10">
    <property type="entry name" value="Calponin-like domain"/>
    <property type="match status" value="1"/>
</dbReference>
<keyword evidence="15" id="KW-1185">Reference proteome</keyword>
<dbReference type="Pfam" id="PF21020">
    <property type="entry name" value="Spectrin_4"/>
    <property type="match status" value="1"/>
</dbReference>
<feature type="compositionally biased region" description="Low complexity" evidence="9">
    <location>
        <begin position="521"/>
        <end position="530"/>
    </location>
</feature>
<dbReference type="InterPro" id="IPR001452">
    <property type="entry name" value="SH3_domain"/>
</dbReference>
<keyword evidence="3" id="KW-0963">Cytoplasm</keyword>
<dbReference type="OrthoDB" id="2250192at2759"/>
<dbReference type="Gene3D" id="3.90.1290.10">
    <property type="entry name" value="Plakin repeat"/>
    <property type="match status" value="7"/>
</dbReference>
<evidence type="ECO:0000259" key="10">
    <source>
        <dbReference type="PROSITE" id="PS50002"/>
    </source>
</evidence>
<dbReference type="Gene3D" id="3.30.160.780">
    <property type="match status" value="1"/>
</dbReference>
<feature type="region of interest" description="Disordered" evidence="9">
    <location>
        <begin position="1"/>
        <end position="38"/>
    </location>
</feature>
<dbReference type="SUPFAM" id="SSF47576">
    <property type="entry name" value="Calponin-homology domain, CH-domain"/>
    <property type="match status" value="1"/>
</dbReference>
<dbReference type="CDD" id="cd00176">
    <property type="entry name" value="SPEC"/>
    <property type="match status" value="2"/>
</dbReference>
<dbReference type="PANTHER" id="PTHR23169:SF23">
    <property type="entry name" value="SHORT STOP, ISOFORM H"/>
    <property type="match status" value="1"/>
</dbReference>
<evidence type="ECO:0000313" key="14">
    <source>
        <dbReference type="Proteomes" id="UP000095284"/>
    </source>
</evidence>
<reference evidence="16" key="1">
    <citation type="submission" date="2016-11" db="UniProtKB">
        <authorList>
            <consortium name="WormBaseParasite"/>
        </authorList>
    </citation>
    <scope>IDENTIFICATION</scope>
</reference>
<feature type="region of interest" description="Disordered" evidence="9">
    <location>
        <begin position="1478"/>
        <end position="1513"/>
    </location>
</feature>
<evidence type="ECO:0000313" key="12">
    <source>
        <dbReference type="EMBL" id="CAD5207872.1"/>
    </source>
</evidence>
<evidence type="ECO:0000313" key="13">
    <source>
        <dbReference type="EMBL" id="CAG9079464.1"/>
    </source>
</evidence>
<dbReference type="WBParaSite" id="BXY_0879700.1">
    <property type="protein sequence ID" value="BXY_0879700.1"/>
    <property type="gene ID" value="BXY_0879700"/>
</dbReference>
<feature type="compositionally biased region" description="Polar residues" evidence="9">
    <location>
        <begin position="94"/>
        <end position="108"/>
    </location>
</feature>
<dbReference type="InterPro" id="IPR043197">
    <property type="entry name" value="Plakin"/>
</dbReference>
<feature type="coiled-coil region" evidence="8">
    <location>
        <begin position="418"/>
        <end position="457"/>
    </location>
</feature>
<dbReference type="PROSITE" id="PS50002">
    <property type="entry name" value="SH3"/>
    <property type="match status" value="1"/>
</dbReference>
<organism evidence="14 16">
    <name type="scientific">Bursaphelenchus xylophilus</name>
    <name type="common">Pinewood nematode worm</name>
    <name type="synonym">Aphelenchoides xylophilus</name>
    <dbReference type="NCBI Taxonomy" id="6326"/>
    <lineage>
        <taxon>Eukaryota</taxon>
        <taxon>Metazoa</taxon>
        <taxon>Ecdysozoa</taxon>
        <taxon>Nematoda</taxon>
        <taxon>Chromadorea</taxon>
        <taxon>Rhabditida</taxon>
        <taxon>Tylenchina</taxon>
        <taxon>Tylenchomorpha</taxon>
        <taxon>Aphelenchoidea</taxon>
        <taxon>Aphelenchoididae</taxon>
        <taxon>Bursaphelenchus</taxon>
    </lineage>
</organism>
<dbReference type="GO" id="GO:0045104">
    <property type="term" value="P:intermediate filament cytoskeleton organization"/>
    <property type="evidence" value="ECO:0007669"/>
    <property type="project" value="InterPro"/>
</dbReference>